<dbReference type="PANTHER" id="PTHR22744">
    <property type="entry name" value="HELIX LOOP HELIX PROTEIN 21-RELATED"/>
    <property type="match status" value="1"/>
</dbReference>
<keyword evidence="1" id="KW-0175">Coiled coil</keyword>
<dbReference type="WBParaSite" id="jg5442.1">
    <property type="protein sequence ID" value="jg5442.1"/>
    <property type="gene ID" value="jg5442"/>
</dbReference>
<dbReference type="Gene3D" id="3.30.710.10">
    <property type="entry name" value="Potassium Channel Kv1.1, Chain A"/>
    <property type="match status" value="1"/>
</dbReference>
<evidence type="ECO:0000313" key="3">
    <source>
        <dbReference type="Proteomes" id="UP000887574"/>
    </source>
</evidence>
<proteinExistence type="predicted"/>
<feature type="coiled-coil region" evidence="1">
    <location>
        <begin position="387"/>
        <end position="439"/>
    </location>
</feature>
<reference evidence="4" key="1">
    <citation type="submission" date="2022-11" db="UniProtKB">
        <authorList>
            <consortium name="WormBaseParasite"/>
        </authorList>
    </citation>
    <scope>IDENTIFICATION</scope>
</reference>
<organism evidence="3 4">
    <name type="scientific">Ditylenchus dipsaci</name>
    <dbReference type="NCBI Taxonomy" id="166011"/>
    <lineage>
        <taxon>Eukaryota</taxon>
        <taxon>Metazoa</taxon>
        <taxon>Ecdysozoa</taxon>
        <taxon>Nematoda</taxon>
        <taxon>Chromadorea</taxon>
        <taxon>Rhabditida</taxon>
        <taxon>Tylenchina</taxon>
        <taxon>Tylenchomorpha</taxon>
        <taxon>Sphaerularioidea</taxon>
        <taxon>Anguinidae</taxon>
        <taxon>Anguininae</taxon>
        <taxon>Ditylenchus</taxon>
    </lineage>
</organism>
<sequence length="456" mass="53370">MCTTDTNIPFLSSFSSYFQTLFFGDFREKNQEEVELKNVCAAEFLHLLEAIYPPVDIEAGNEDVIRKNVECLLRLADCYQVDIVIKRCEVYLKNCPIDEVALEDKILYAQDYRLPELLDHCIKAFKTVDDVKKLHGPSFQSKLNGSPKSCYAEYETHNTSAHNGQGRAENGYPAANNYGLEYVNSQVKLLEAKLNYEKLNFGKKFSDMQNYYRGRINELESKLVASEERFLQVDTFEAERAKLENDKIGLQNQIKNSEYKLEQSEIKRRLDLQVKEEESKKRISELNQQLHAEKQARKKADEELAALNIKVKELEQLVQIKQTENQKVDDQLVNDLRSENKQLKEMEEQCEKNSESQKISEEKYQQMKVKIDKFVTEANEKRQKEIHKTKEEASEKYVREMAKYKDESLMAGEKHHRESVGLKEELRQLNEKLRHKLSQSLIYYNDLTKTKEELAE</sequence>
<dbReference type="SMART" id="SM00225">
    <property type="entry name" value="BTB"/>
    <property type="match status" value="1"/>
</dbReference>
<dbReference type="CDD" id="cd18186">
    <property type="entry name" value="BTB_POZ_ZBTB_KLHL-like"/>
    <property type="match status" value="1"/>
</dbReference>
<feature type="coiled-coil region" evidence="1">
    <location>
        <begin position="233"/>
        <end position="363"/>
    </location>
</feature>
<accession>A0A915EFV5</accession>
<dbReference type="SUPFAM" id="SSF54695">
    <property type="entry name" value="POZ domain"/>
    <property type="match status" value="1"/>
</dbReference>
<dbReference type="InterPro" id="IPR000210">
    <property type="entry name" value="BTB/POZ_dom"/>
</dbReference>
<protein>
    <submittedName>
        <fullName evidence="4">BTB domain-containing protein</fullName>
    </submittedName>
</protein>
<evidence type="ECO:0000313" key="4">
    <source>
        <dbReference type="WBParaSite" id="jg5442.1"/>
    </source>
</evidence>
<dbReference type="Pfam" id="PF00651">
    <property type="entry name" value="BTB"/>
    <property type="match status" value="1"/>
</dbReference>
<name>A0A915EFV5_9BILA</name>
<feature type="domain" description="BTB" evidence="2">
    <location>
        <begin position="10"/>
        <end position="52"/>
    </location>
</feature>
<keyword evidence="3" id="KW-1185">Reference proteome</keyword>
<evidence type="ECO:0000256" key="1">
    <source>
        <dbReference type="SAM" id="Coils"/>
    </source>
</evidence>
<dbReference type="AlphaFoldDB" id="A0A915EFV5"/>
<dbReference type="PANTHER" id="PTHR22744:SF14">
    <property type="entry name" value="BTB DOMAIN-CONTAINING PROTEIN-RELATED"/>
    <property type="match status" value="1"/>
</dbReference>
<evidence type="ECO:0000259" key="2">
    <source>
        <dbReference type="PROSITE" id="PS50097"/>
    </source>
</evidence>
<dbReference type="PROSITE" id="PS50097">
    <property type="entry name" value="BTB"/>
    <property type="match status" value="1"/>
</dbReference>
<dbReference type="InterPro" id="IPR011333">
    <property type="entry name" value="SKP1/BTB/POZ_sf"/>
</dbReference>
<dbReference type="Proteomes" id="UP000887574">
    <property type="component" value="Unplaced"/>
</dbReference>